<keyword evidence="2" id="KW-1185">Reference proteome</keyword>
<reference evidence="2" key="1">
    <citation type="submission" date="2016-11" db="EMBL/GenBank/DDBJ databases">
        <authorList>
            <person name="Varghese N."/>
            <person name="Submissions S."/>
        </authorList>
    </citation>
    <scope>NUCLEOTIDE SEQUENCE [LARGE SCALE GENOMIC DNA]</scope>
    <source>
        <strain evidence="2">DSM 29326</strain>
    </source>
</reference>
<dbReference type="OrthoDB" id="8005843at2"/>
<organism evidence="1 2">
    <name type="scientific">Loktanella atrilutea</name>
    <dbReference type="NCBI Taxonomy" id="366533"/>
    <lineage>
        <taxon>Bacteria</taxon>
        <taxon>Pseudomonadati</taxon>
        <taxon>Pseudomonadota</taxon>
        <taxon>Alphaproteobacteria</taxon>
        <taxon>Rhodobacterales</taxon>
        <taxon>Roseobacteraceae</taxon>
        <taxon>Loktanella</taxon>
    </lineage>
</organism>
<protein>
    <submittedName>
        <fullName evidence="1">Uncharacterized protein</fullName>
    </submittedName>
</protein>
<dbReference type="AlphaFoldDB" id="A0A1M4W945"/>
<dbReference type="RefSeq" id="WP_143155356.1">
    <property type="nucleotide sequence ID" value="NZ_FQUE01000002.1"/>
</dbReference>
<name>A0A1M4W945_LOKAT</name>
<accession>A0A1M4W945</accession>
<dbReference type="Proteomes" id="UP000183987">
    <property type="component" value="Unassembled WGS sequence"/>
</dbReference>
<dbReference type="STRING" id="366533.SAMN05444339_10234"/>
<proteinExistence type="predicted"/>
<evidence type="ECO:0000313" key="2">
    <source>
        <dbReference type="Proteomes" id="UP000183987"/>
    </source>
</evidence>
<evidence type="ECO:0000313" key="1">
    <source>
        <dbReference type="EMBL" id="SHE77781.1"/>
    </source>
</evidence>
<sequence length="115" mass="12549">MADKMITIRMTEKEAERLQLGLADLLCWVSGFVAAREGTDLAGEEPMGRQQTRDMSAKLLDAMDEAEDATVGLQHMRYLITTLESGSTSLATMQKYGRDAAAMLRTIAASSGYVL</sequence>
<dbReference type="EMBL" id="FQUE01000002">
    <property type="protein sequence ID" value="SHE77781.1"/>
    <property type="molecule type" value="Genomic_DNA"/>
</dbReference>
<gene>
    <name evidence="1" type="ORF">SAMN05444339_10234</name>
</gene>